<evidence type="ECO:0000313" key="2">
    <source>
        <dbReference type="EMBL" id="MCT9001029.1"/>
    </source>
</evidence>
<dbReference type="InterPro" id="IPR003718">
    <property type="entry name" value="OsmC/Ohr_fam"/>
</dbReference>
<organism evidence="2 3">
    <name type="scientific">Microbacterium memoriense</name>
    <dbReference type="NCBI Taxonomy" id="2978350"/>
    <lineage>
        <taxon>Bacteria</taxon>
        <taxon>Bacillati</taxon>
        <taxon>Actinomycetota</taxon>
        <taxon>Actinomycetes</taxon>
        <taxon>Micrococcales</taxon>
        <taxon>Microbacteriaceae</taxon>
        <taxon>Microbacterium</taxon>
    </lineage>
</organism>
<dbReference type="PANTHER" id="PTHR33797:SF2">
    <property type="entry name" value="ORGANIC HYDROPEROXIDE RESISTANCE PROTEIN-LIKE"/>
    <property type="match status" value="1"/>
</dbReference>
<name>A0ABT2P989_9MICO</name>
<dbReference type="RefSeq" id="WP_261605588.1">
    <property type="nucleotide sequence ID" value="NZ_JAODOR010000002.1"/>
</dbReference>
<comment type="caution">
    <text evidence="2">The sequence shown here is derived from an EMBL/GenBank/DDBJ whole genome shotgun (WGS) entry which is preliminary data.</text>
</comment>
<evidence type="ECO:0000313" key="3">
    <source>
        <dbReference type="Proteomes" id="UP001300496"/>
    </source>
</evidence>
<reference evidence="2 3" key="1">
    <citation type="journal article" date="2024" name="Int. J. Syst. Evol. Microbiol.">
        <title>Microbacterium memoriense sp. nov., a member of the Actinomycetota from marine beach sediment of the north coast of Portugal.</title>
        <authorList>
            <person name="Santos J.D.N.D."/>
            <person name="Klimek D."/>
            <person name="Calusinska M."/>
            <person name="Lobo-da-Cunha A."/>
            <person name="Catita J."/>
            <person name="Goncalves H."/>
            <person name="Gonzalez I."/>
            <person name="Lage O.M."/>
        </authorList>
    </citation>
    <scope>NUCLEOTIDE SEQUENCE [LARGE SCALE GENOMIC DNA]</scope>
    <source>
        <strain evidence="2 3">PMIC_1C1B</strain>
    </source>
</reference>
<dbReference type="Proteomes" id="UP001300496">
    <property type="component" value="Unassembled WGS sequence"/>
</dbReference>
<sequence length="140" mass="14341">MSVRYRTEIINTDGADGWSRVVGGMDVPVSSPLGTDLDPAASNPEQLLALAWATCLNATAQVLLSGAARTAVRVEVALVDADPGPGFEFQVDAYLSLEGGSTAETEALLAAAEARCPVSKLLRGATTVRAHAEAFAAVAG</sequence>
<comment type="similarity">
    <text evidence="1">Belongs to the OsmC/Ohr family.</text>
</comment>
<dbReference type="InterPro" id="IPR019953">
    <property type="entry name" value="OHR"/>
</dbReference>
<dbReference type="PANTHER" id="PTHR33797">
    <property type="entry name" value="ORGANIC HYDROPEROXIDE RESISTANCE PROTEIN-LIKE"/>
    <property type="match status" value="1"/>
</dbReference>
<accession>A0ABT2P989</accession>
<gene>
    <name evidence="2" type="ORF">N4R40_01435</name>
</gene>
<evidence type="ECO:0000256" key="1">
    <source>
        <dbReference type="ARBA" id="ARBA00007378"/>
    </source>
</evidence>
<dbReference type="Gene3D" id="3.30.300.20">
    <property type="match status" value="1"/>
</dbReference>
<dbReference type="SUPFAM" id="SSF82784">
    <property type="entry name" value="OsmC-like"/>
    <property type="match status" value="1"/>
</dbReference>
<dbReference type="Pfam" id="PF02566">
    <property type="entry name" value="OsmC"/>
    <property type="match status" value="1"/>
</dbReference>
<keyword evidence="3" id="KW-1185">Reference proteome</keyword>
<dbReference type="InterPro" id="IPR036102">
    <property type="entry name" value="OsmC/Ohrsf"/>
</dbReference>
<proteinExistence type="inferred from homology"/>
<dbReference type="InterPro" id="IPR015946">
    <property type="entry name" value="KH_dom-like_a/b"/>
</dbReference>
<protein>
    <submittedName>
        <fullName evidence="2">OsmC family protein</fullName>
    </submittedName>
</protein>
<dbReference type="EMBL" id="JAODOR010000002">
    <property type="protein sequence ID" value="MCT9001029.1"/>
    <property type="molecule type" value="Genomic_DNA"/>
</dbReference>